<name>A0ABV0ZCU2_9TELE</name>
<sequence length="100" mass="11400">MTRRGIKREAVKKPMVTLKELQISPALVGKSVDRTTFSHHFICHYGGVWLKVNTAHYYKHTKNNTKHCGCSIMRWEYLTSGRTGMDGARGCKRFESGVNV</sequence>
<gene>
    <name evidence="1" type="ORF">AMECASPLE_022994</name>
</gene>
<protein>
    <submittedName>
        <fullName evidence="1">Uncharacterized protein</fullName>
    </submittedName>
</protein>
<evidence type="ECO:0000313" key="2">
    <source>
        <dbReference type="Proteomes" id="UP001469553"/>
    </source>
</evidence>
<dbReference type="Proteomes" id="UP001469553">
    <property type="component" value="Unassembled WGS sequence"/>
</dbReference>
<keyword evidence="2" id="KW-1185">Reference proteome</keyword>
<evidence type="ECO:0000313" key="1">
    <source>
        <dbReference type="EMBL" id="MEQ2304044.1"/>
    </source>
</evidence>
<organism evidence="1 2">
    <name type="scientific">Ameca splendens</name>
    <dbReference type="NCBI Taxonomy" id="208324"/>
    <lineage>
        <taxon>Eukaryota</taxon>
        <taxon>Metazoa</taxon>
        <taxon>Chordata</taxon>
        <taxon>Craniata</taxon>
        <taxon>Vertebrata</taxon>
        <taxon>Euteleostomi</taxon>
        <taxon>Actinopterygii</taxon>
        <taxon>Neopterygii</taxon>
        <taxon>Teleostei</taxon>
        <taxon>Neoteleostei</taxon>
        <taxon>Acanthomorphata</taxon>
        <taxon>Ovalentaria</taxon>
        <taxon>Atherinomorphae</taxon>
        <taxon>Cyprinodontiformes</taxon>
        <taxon>Goodeidae</taxon>
        <taxon>Ameca</taxon>
    </lineage>
</organism>
<proteinExistence type="predicted"/>
<accession>A0ABV0ZCU2</accession>
<reference evidence="1 2" key="1">
    <citation type="submission" date="2021-06" db="EMBL/GenBank/DDBJ databases">
        <authorList>
            <person name="Palmer J.M."/>
        </authorList>
    </citation>
    <scope>NUCLEOTIDE SEQUENCE [LARGE SCALE GENOMIC DNA]</scope>
    <source>
        <strain evidence="1 2">AS_MEX2019</strain>
        <tissue evidence="1">Muscle</tissue>
    </source>
</reference>
<dbReference type="EMBL" id="JAHRIP010058515">
    <property type="protein sequence ID" value="MEQ2304044.1"/>
    <property type="molecule type" value="Genomic_DNA"/>
</dbReference>
<comment type="caution">
    <text evidence="1">The sequence shown here is derived from an EMBL/GenBank/DDBJ whole genome shotgun (WGS) entry which is preliminary data.</text>
</comment>